<dbReference type="PROSITE" id="PS51900">
    <property type="entry name" value="CB"/>
    <property type="match status" value="1"/>
</dbReference>
<dbReference type="GO" id="GO:0006313">
    <property type="term" value="P:DNA transposition"/>
    <property type="evidence" value="ECO:0007669"/>
    <property type="project" value="UniProtKB-UniRule"/>
</dbReference>
<dbReference type="CDD" id="cd00798">
    <property type="entry name" value="INT_XerDC_C"/>
    <property type="match status" value="1"/>
</dbReference>
<keyword evidence="6 9" id="KW-0238">DNA-binding</keyword>
<dbReference type="InterPro" id="IPR011010">
    <property type="entry name" value="DNA_brk_join_enz"/>
</dbReference>
<dbReference type="InterPro" id="IPR010998">
    <property type="entry name" value="Integrase_recombinase_N"/>
</dbReference>
<dbReference type="GO" id="GO:0009037">
    <property type="term" value="F:tyrosine-based site-specific recombinase activity"/>
    <property type="evidence" value="ECO:0007669"/>
    <property type="project" value="UniProtKB-UniRule"/>
</dbReference>
<keyword evidence="4 9" id="KW-0159">Chromosome partition</keyword>
<dbReference type="PANTHER" id="PTHR30349:SF77">
    <property type="entry name" value="TYROSINE RECOMBINASE XERC"/>
    <property type="match status" value="1"/>
</dbReference>
<keyword evidence="13" id="KW-1185">Reference proteome</keyword>
<dbReference type="GO" id="GO:0005737">
    <property type="term" value="C:cytoplasm"/>
    <property type="evidence" value="ECO:0007669"/>
    <property type="project" value="UniProtKB-SubCell"/>
</dbReference>
<dbReference type="GO" id="GO:0051301">
    <property type="term" value="P:cell division"/>
    <property type="evidence" value="ECO:0007669"/>
    <property type="project" value="UniProtKB-KW"/>
</dbReference>
<dbReference type="Pfam" id="PF00589">
    <property type="entry name" value="Phage_integrase"/>
    <property type="match status" value="1"/>
</dbReference>
<dbReference type="EMBL" id="FONZ01000001">
    <property type="protein sequence ID" value="SFE87497.1"/>
    <property type="molecule type" value="Genomic_DNA"/>
</dbReference>
<dbReference type="Gene3D" id="1.10.443.10">
    <property type="entry name" value="Intergrase catalytic core"/>
    <property type="match status" value="1"/>
</dbReference>
<keyword evidence="5 9" id="KW-0229">DNA integration</keyword>
<evidence type="ECO:0000256" key="5">
    <source>
        <dbReference type="ARBA" id="ARBA00022908"/>
    </source>
</evidence>
<comment type="subcellular location">
    <subcellularLocation>
        <location evidence="1 9">Cytoplasm</location>
    </subcellularLocation>
</comment>
<evidence type="ECO:0000256" key="7">
    <source>
        <dbReference type="ARBA" id="ARBA00023172"/>
    </source>
</evidence>
<keyword evidence="8 9" id="KW-0131">Cell cycle</keyword>
<evidence type="ECO:0000313" key="12">
    <source>
        <dbReference type="EMBL" id="SFE87497.1"/>
    </source>
</evidence>
<dbReference type="NCBIfam" id="NF001399">
    <property type="entry name" value="PRK00283.1"/>
    <property type="match status" value="1"/>
</dbReference>
<evidence type="ECO:0000259" key="11">
    <source>
        <dbReference type="PROSITE" id="PS51900"/>
    </source>
</evidence>
<dbReference type="PANTHER" id="PTHR30349">
    <property type="entry name" value="PHAGE INTEGRASE-RELATED"/>
    <property type="match status" value="1"/>
</dbReference>
<evidence type="ECO:0000256" key="1">
    <source>
        <dbReference type="ARBA" id="ARBA00004496"/>
    </source>
</evidence>
<evidence type="ECO:0000259" key="10">
    <source>
        <dbReference type="PROSITE" id="PS51898"/>
    </source>
</evidence>
<dbReference type="Proteomes" id="UP000198520">
    <property type="component" value="Unassembled WGS sequence"/>
</dbReference>
<protein>
    <recommendedName>
        <fullName evidence="9">Tyrosine recombinase XerC</fullName>
    </recommendedName>
</protein>
<dbReference type="InterPro" id="IPR044068">
    <property type="entry name" value="CB"/>
</dbReference>
<evidence type="ECO:0000313" key="13">
    <source>
        <dbReference type="Proteomes" id="UP000198520"/>
    </source>
</evidence>
<dbReference type="GO" id="GO:0003677">
    <property type="term" value="F:DNA binding"/>
    <property type="evidence" value="ECO:0007669"/>
    <property type="project" value="UniProtKB-UniRule"/>
</dbReference>
<comment type="subunit">
    <text evidence="9">Forms a cyclic heterotetrameric complex composed of two molecules of XerC and two molecules of XerD.</text>
</comment>
<name>A0A1I2E453_9MICO</name>
<feature type="active site" evidence="9">
    <location>
        <position position="189"/>
    </location>
</feature>
<comment type="similarity">
    <text evidence="9">Belongs to the 'phage' integrase family. XerC subfamily.</text>
</comment>
<feature type="domain" description="Tyr recombinase" evidence="10">
    <location>
        <begin position="121"/>
        <end position="307"/>
    </location>
</feature>
<proteinExistence type="inferred from homology"/>
<dbReference type="HAMAP" id="MF_01808">
    <property type="entry name" value="Recomb_XerC_XerD"/>
    <property type="match status" value="1"/>
</dbReference>
<dbReference type="GO" id="GO:0007059">
    <property type="term" value="P:chromosome segregation"/>
    <property type="evidence" value="ECO:0007669"/>
    <property type="project" value="UniProtKB-UniRule"/>
</dbReference>
<dbReference type="STRING" id="285351.SAMN04488035_0875"/>
<organism evidence="12 13">
    <name type="scientific">Flavimobilis marinus</name>
    <dbReference type="NCBI Taxonomy" id="285351"/>
    <lineage>
        <taxon>Bacteria</taxon>
        <taxon>Bacillati</taxon>
        <taxon>Actinomycetota</taxon>
        <taxon>Actinomycetes</taxon>
        <taxon>Micrococcales</taxon>
        <taxon>Jonesiaceae</taxon>
        <taxon>Flavimobilis</taxon>
    </lineage>
</organism>
<evidence type="ECO:0000256" key="2">
    <source>
        <dbReference type="ARBA" id="ARBA00022490"/>
    </source>
</evidence>
<dbReference type="AlphaFoldDB" id="A0A1I2E453"/>
<keyword evidence="7 9" id="KW-0233">DNA recombination</keyword>
<sequence>MVPVSSTLEVRETTEWGPHLADFAAHLDAQRGLAAHTVRAYRSDLEQLAVYAAEQGVTSVADIDLTVLRGWLGSMTERNLSRATIARRGASARTFFEWAARTGRVANDPASRLASPRADRSLPTVLGVDSAARLMEAARERAASDNPAHLRDWAAVELLYATGIRVGELVGVDVHDVDLDQRMVRVLGKGAKERVVPFGQPAGRALDAWLTRGRHVLTSRLTDDALLLGSRGQRWGQRQVREVVHDLARLADVEDIAPHGLRHSAATHLLAGGSDLRGVQEVLGHATLATTQKYTHVSAERLRSSYELAHPRA</sequence>
<dbReference type="PROSITE" id="PS51898">
    <property type="entry name" value="TYR_RECOMBINASE"/>
    <property type="match status" value="1"/>
</dbReference>
<keyword evidence="2 9" id="KW-0963">Cytoplasm</keyword>
<keyword evidence="3 9" id="KW-0132">Cell division</keyword>
<feature type="active site" evidence="9">
    <location>
        <position position="285"/>
    </location>
</feature>
<dbReference type="Gene3D" id="1.10.150.130">
    <property type="match status" value="1"/>
</dbReference>
<dbReference type="InterPro" id="IPR013762">
    <property type="entry name" value="Integrase-like_cat_sf"/>
</dbReference>
<evidence type="ECO:0000256" key="6">
    <source>
        <dbReference type="ARBA" id="ARBA00023125"/>
    </source>
</evidence>
<dbReference type="InterPro" id="IPR023009">
    <property type="entry name" value="Tyrosine_recombinase_XerC/XerD"/>
</dbReference>
<dbReference type="Pfam" id="PF02899">
    <property type="entry name" value="Phage_int_SAM_1"/>
    <property type="match status" value="1"/>
</dbReference>
<reference evidence="13" key="1">
    <citation type="submission" date="2016-10" db="EMBL/GenBank/DDBJ databases">
        <authorList>
            <person name="Varghese N."/>
            <person name="Submissions S."/>
        </authorList>
    </citation>
    <scope>NUCLEOTIDE SEQUENCE [LARGE SCALE GENOMIC DNA]</scope>
    <source>
        <strain evidence="13">DSM 19083</strain>
    </source>
</reference>
<feature type="active site" evidence="9">
    <location>
        <position position="262"/>
    </location>
</feature>
<evidence type="ECO:0000256" key="3">
    <source>
        <dbReference type="ARBA" id="ARBA00022618"/>
    </source>
</evidence>
<evidence type="ECO:0000256" key="8">
    <source>
        <dbReference type="ARBA" id="ARBA00023306"/>
    </source>
</evidence>
<dbReference type="InterPro" id="IPR004107">
    <property type="entry name" value="Integrase_SAM-like_N"/>
</dbReference>
<feature type="domain" description="Core-binding (CB)" evidence="11">
    <location>
        <begin position="14"/>
        <end position="100"/>
    </location>
</feature>
<dbReference type="SUPFAM" id="SSF56349">
    <property type="entry name" value="DNA breaking-rejoining enzymes"/>
    <property type="match status" value="1"/>
</dbReference>
<comment type="function">
    <text evidence="9">Site-specific tyrosine recombinase, which acts by catalyzing the cutting and rejoining of the recombining DNA molecules. The XerC-XerD complex is essential to convert dimers of the bacterial chromosome into monomers to permit their segregation at cell division. It also contributes to the segregational stability of plasmids.</text>
</comment>
<evidence type="ECO:0000256" key="9">
    <source>
        <dbReference type="HAMAP-Rule" id="MF_01808"/>
    </source>
</evidence>
<feature type="active site" evidence="9">
    <location>
        <position position="259"/>
    </location>
</feature>
<dbReference type="InterPro" id="IPR002104">
    <property type="entry name" value="Integrase_catalytic"/>
</dbReference>
<evidence type="ECO:0000256" key="4">
    <source>
        <dbReference type="ARBA" id="ARBA00022829"/>
    </source>
</evidence>
<accession>A0A1I2E453</accession>
<gene>
    <name evidence="9" type="primary">xerC</name>
    <name evidence="12" type="ORF">SAMN04488035_0875</name>
</gene>
<feature type="active site" description="O-(3'-phospho-DNA)-tyrosine intermediate" evidence="9">
    <location>
        <position position="294"/>
    </location>
</feature>
<dbReference type="InterPro" id="IPR050090">
    <property type="entry name" value="Tyrosine_recombinase_XerCD"/>
</dbReference>
<feature type="active site" evidence="9">
    <location>
        <position position="165"/>
    </location>
</feature>